<proteinExistence type="predicted"/>
<dbReference type="EMBL" id="JAIZAY010000012">
    <property type="protein sequence ID" value="KAJ8032683.1"/>
    <property type="molecule type" value="Genomic_DNA"/>
</dbReference>
<evidence type="ECO:0000313" key="2">
    <source>
        <dbReference type="Proteomes" id="UP001152320"/>
    </source>
</evidence>
<keyword evidence="2" id="KW-1185">Reference proteome</keyword>
<gene>
    <name evidence="1" type="ORF">HOLleu_26275</name>
</gene>
<sequence>MDCPQAVYVELGKDGIINCRILNNGDVYWYKGNSTKTSPIIRLENGQKEIPQESSPYDIDKEGSLVIKNMEEKYYGLYSVVNFYANDKLDTGQIRVQIAVKPRTLCPVIAGCKDCNHCDLTEPETGNISCSIGGVRPQIHLNIVTDSENRINVIRNVSKQTYNTVTGTWNTTTFVEYYEWYDCTSPLHLRCVAGNEHPFELTDSVARIISGTLFNYFVLQ</sequence>
<evidence type="ECO:0000313" key="1">
    <source>
        <dbReference type="EMBL" id="KAJ8032683.1"/>
    </source>
</evidence>
<reference evidence="1" key="1">
    <citation type="submission" date="2021-10" db="EMBL/GenBank/DDBJ databases">
        <title>Tropical sea cucumber genome reveals ecological adaptation and Cuvierian tubules defense mechanism.</title>
        <authorList>
            <person name="Chen T."/>
        </authorList>
    </citation>
    <scope>NUCLEOTIDE SEQUENCE</scope>
    <source>
        <strain evidence="1">Nanhai2018</strain>
        <tissue evidence="1">Muscle</tissue>
    </source>
</reference>
<dbReference type="InterPro" id="IPR036179">
    <property type="entry name" value="Ig-like_dom_sf"/>
</dbReference>
<dbReference type="InterPro" id="IPR013783">
    <property type="entry name" value="Ig-like_fold"/>
</dbReference>
<dbReference type="SUPFAM" id="SSF48726">
    <property type="entry name" value="Immunoglobulin"/>
    <property type="match status" value="1"/>
</dbReference>
<dbReference type="AlphaFoldDB" id="A0A9Q1H4L2"/>
<dbReference type="Proteomes" id="UP001152320">
    <property type="component" value="Chromosome 12"/>
</dbReference>
<name>A0A9Q1H4L2_HOLLE</name>
<comment type="caution">
    <text evidence="1">The sequence shown here is derived from an EMBL/GenBank/DDBJ whole genome shotgun (WGS) entry which is preliminary data.</text>
</comment>
<organism evidence="1 2">
    <name type="scientific">Holothuria leucospilota</name>
    <name type="common">Black long sea cucumber</name>
    <name type="synonym">Mertensiothuria leucospilota</name>
    <dbReference type="NCBI Taxonomy" id="206669"/>
    <lineage>
        <taxon>Eukaryota</taxon>
        <taxon>Metazoa</taxon>
        <taxon>Echinodermata</taxon>
        <taxon>Eleutherozoa</taxon>
        <taxon>Echinozoa</taxon>
        <taxon>Holothuroidea</taxon>
        <taxon>Aspidochirotacea</taxon>
        <taxon>Aspidochirotida</taxon>
        <taxon>Holothuriidae</taxon>
        <taxon>Holothuria</taxon>
    </lineage>
</organism>
<dbReference type="OrthoDB" id="8939957at2759"/>
<protein>
    <submittedName>
        <fullName evidence="1">Uncharacterized protein</fullName>
    </submittedName>
</protein>
<accession>A0A9Q1H4L2</accession>
<dbReference type="Gene3D" id="2.60.40.10">
    <property type="entry name" value="Immunoglobulins"/>
    <property type="match status" value="1"/>
</dbReference>